<feature type="compositionally biased region" description="Basic residues" evidence="6">
    <location>
        <begin position="31"/>
        <end position="40"/>
    </location>
</feature>
<dbReference type="Gene3D" id="4.10.60.10">
    <property type="entry name" value="Zinc finger, CCHC-type"/>
    <property type="match status" value="3"/>
</dbReference>
<dbReference type="PANTHER" id="PTHR47798:SF2">
    <property type="entry name" value="CCHC-TYPE DOMAIN-CONTAINING PROTEIN"/>
    <property type="match status" value="1"/>
</dbReference>
<feature type="non-terminal residue" evidence="8">
    <location>
        <position position="284"/>
    </location>
</feature>
<sequence>MGNKRQRLARQKFLESNPNPNPPPLKDENMKKKKKKRKREGGRGGGGGEKGFKKARTKHPLRVPGMKPGDGCFFCQSKDHIAKFCPQKAQVDNKKICLLCRERGHTLKHCPNNQEVRETAYCYNCGETGHRLSECPEPIKNGGTLFAECFLCKERGHLSKNCPTNTHGIYPKGGSCKICGGLTHLAKDCPEKHQRNLASGQGRTKFQISKEPAVAAKPGERGQRIVFRSGDDLEDDFIVGDNNNKANENTHSFENSIVDELSFKDEMEPLKLSGTEKKLQLTGR</sequence>
<keyword evidence="3 5" id="KW-0863">Zinc-finger</keyword>
<gene>
    <name evidence="8" type="ORF">KI387_005775</name>
</gene>
<dbReference type="EMBL" id="JAHRHJ020000002">
    <property type="protein sequence ID" value="KAH9325597.1"/>
    <property type="molecule type" value="Genomic_DNA"/>
</dbReference>
<name>A0AA38LLG2_TAXCH</name>
<evidence type="ECO:0000256" key="5">
    <source>
        <dbReference type="PROSITE-ProRule" id="PRU00047"/>
    </source>
</evidence>
<feature type="domain" description="CCHC-type" evidence="7">
    <location>
        <begin position="149"/>
        <end position="163"/>
    </location>
</feature>
<organism evidence="8 9">
    <name type="scientific">Taxus chinensis</name>
    <name type="common">Chinese yew</name>
    <name type="synonym">Taxus wallichiana var. chinensis</name>
    <dbReference type="NCBI Taxonomy" id="29808"/>
    <lineage>
        <taxon>Eukaryota</taxon>
        <taxon>Viridiplantae</taxon>
        <taxon>Streptophyta</taxon>
        <taxon>Embryophyta</taxon>
        <taxon>Tracheophyta</taxon>
        <taxon>Spermatophyta</taxon>
        <taxon>Pinopsida</taxon>
        <taxon>Pinidae</taxon>
        <taxon>Conifers II</taxon>
        <taxon>Cupressales</taxon>
        <taxon>Taxaceae</taxon>
        <taxon>Taxus</taxon>
    </lineage>
</organism>
<reference evidence="8 9" key="1">
    <citation type="journal article" date="2021" name="Nat. Plants">
        <title>The Taxus genome provides insights into paclitaxel biosynthesis.</title>
        <authorList>
            <person name="Xiong X."/>
            <person name="Gou J."/>
            <person name="Liao Q."/>
            <person name="Li Y."/>
            <person name="Zhou Q."/>
            <person name="Bi G."/>
            <person name="Li C."/>
            <person name="Du R."/>
            <person name="Wang X."/>
            <person name="Sun T."/>
            <person name="Guo L."/>
            <person name="Liang H."/>
            <person name="Lu P."/>
            <person name="Wu Y."/>
            <person name="Zhang Z."/>
            <person name="Ro D.K."/>
            <person name="Shang Y."/>
            <person name="Huang S."/>
            <person name="Yan J."/>
        </authorList>
    </citation>
    <scope>NUCLEOTIDE SEQUENCE [LARGE SCALE GENOMIC DNA]</scope>
    <source>
        <strain evidence="8">Ta-2019</strain>
    </source>
</reference>
<dbReference type="FunFam" id="4.10.60.10:FF:000091">
    <property type="entry name" value="Zinc finger CCHC-type-containing 9"/>
    <property type="match status" value="1"/>
</dbReference>
<proteinExistence type="predicted"/>
<keyword evidence="4" id="KW-0862">Zinc</keyword>
<dbReference type="GO" id="GO:0008270">
    <property type="term" value="F:zinc ion binding"/>
    <property type="evidence" value="ECO:0007669"/>
    <property type="project" value="UniProtKB-KW"/>
</dbReference>
<dbReference type="Proteomes" id="UP000824469">
    <property type="component" value="Unassembled WGS sequence"/>
</dbReference>
<dbReference type="InterPro" id="IPR001878">
    <property type="entry name" value="Znf_CCHC"/>
</dbReference>
<comment type="caution">
    <text evidence="8">The sequence shown here is derived from an EMBL/GenBank/DDBJ whole genome shotgun (WGS) entry which is preliminary data.</text>
</comment>
<evidence type="ECO:0000256" key="6">
    <source>
        <dbReference type="SAM" id="MobiDB-lite"/>
    </source>
</evidence>
<keyword evidence="9" id="KW-1185">Reference proteome</keyword>
<feature type="domain" description="CCHC-type" evidence="7">
    <location>
        <begin position="122"/>
        <end position="137"/>
    </location>
</feature>
<keyword evidence="2" id="KW-0677">Repeat</keyword>
<dbReference type="InterPro" id="IPR036875">
    <property type="entry name" value="Znf_CCHC_sf"/>
</dbReference>
<accession>A0AA38LLG2</accession>
<evidence type="ECO:0000256" key="3">
    <source>
        <dbReference type="ARBA" id="ARBA00022771"/>
    </source>
</evidence>
<protein>
    <recommendedName>
        <fullName evidence="7">CCHC-type domain-containing protein</fullName>
    </recommendedName>
</protein>
<dbReference type="OMA" id="NKNDETM"/>
<feature type="compositionally biased region" description="Basic residues" evidence="6">
    <location>
        <begin position="1"/>
        <end position="10"/>
    </location>
</feature>
<dbReference type="Pfam" id="PF00098">
    <property type="entry name" value="zf-CCHC"/>
    <property type="match status" value="2"/>
</dbReference>
<dbReference type="SMART" id="SM00343">
    <property type="entry name" value="ZnF_C2HC"/>
    <property type="match status" value="5"/>
</dbReference>
<evidence type="ECO:0000259" key="7">
    <source>
        <dbReference type="PROSITE" id="PS50158"/>
    </source>
</evidence>
<dbReference type="GO" id="GO:0003676">
    <property type="term" value="F:nucleic acid binding"/>
    <property type="evidence" value="ECO:0007669"/>
    <property type="project" value="InterPro"/>
</dbReference>
<dbReference type="AlphaFoldDB" id="A0AA38LLG2"/>
<dbReference type="PROSITE" id="PS50158">
    <property type="entry name" value="ZF_CCHC"/>
    <property type="match status" value="2"/>
</dbReference>
<keyword evidence="1" id="KW-0479">Metal-binding</keyword>
<evidence type="ECO:0000313" key="8">
    <source>
        <dbReference type="EMBL" id="KAH9325597.1"/>
    </source>
</evidence>
<evidence type="ECO:0000313" key="9">
    <source>
        <dbReference type="Proteomes" id="UP000824469"/>
    </source>
</evidence>
<dbReference type="PANTHER" id="PTHR47798">
    <property type="entry name" value="OS04G0555800 PROTEIN"/>
    <property type="match status" value="1"/>
</dbReference>
<dbReference type="SUPFAM" id="SSF57756">
    <property type="entry name" value="Retrovirus zinc finger-like domains"/>
    <property type="match status" value="2"/>
</dbReference>
<feature type="region of interest" description="Disordered" evidence="6">
    <location>
        <begin position="1"/>
        <end position="61"/>
    </location>
</feature>
<evidence type="ECO:0000256" key="2">
    <source>
        <dbReference type="ARBA" id="ARBA00022737"/>
    </source>
</evidence>
<evidence type="ECO:0000256" key="1">
    <source>
        <dbReference type="ARBA" id="ARBA00022723"/>
    </source>
</evidence>
<evidence type="ECO:0000256" key="4">
    <source>
        <dbReference type="ARBA" id="ARBA00022833"/>
    </source>
</evidence>